<dbReference type="Pfam" id="PF20703">
    <property type="entry name" value="nSTAND1"/>
    <property type="match status" value="1"/>
</dbReference>
<dbReference type="Gene3D" id="2.160.20.80">
    <property type="entry name" value="E3 ubiquitin-protein ligase SopA"/>
    <property type="match status" value="1"/>
</dbReference>
<organism evidence="2 3">
    <name type="scientific">Pseudanabaena yagii GIHE-NHR1</name>
    <dbReference type="NCBI Taxonomy" id="2722753"/>
    <lineage>
        <taxon>Bacteria</taxon>
        <taxon>Bacillati</taxon>
        <taxon>Cyanobacteriota</taxon>
        <taxon>Cyanophyceae</taxon>
        <taxon>Pseudanabaenales</taxon>
        <taxon>Pseudanabaenaceae</taxon>
        <taxon>Pseudanabaena</taxon>
        <taxon>Pseudanabaena yagii</taxon>
    </lineage>
</organism>
<comment type="caution">
    <text evidence="2">The sequence shown here is derived from an EMBL/GenBank/DDBJ whole genome shotgun (WGS) entry which is preliminary data.</text>
</comment>
<accession>A0ABX1LQ70</accession>
<dbReference type="Pfam" id="PF00805">
    <property type="entry name" value="Pentapeptide"/>
    <property type="match status" value="2"/>
</dbReference>
<evidence type="ECO:0000259" key="1">
    <source>
        <dbReference type="Pfam" id="PF20703"/>
    </source>
</evidence>
<dbReference type="InterPro" id="IPR001646">
    <property type="entry name" value="5peptide_repeat"/>
</dbReference>
<evidence type="ECO:0000313" key="3">
    <source>
        <dbReference type="Proteomes" id="UP000738376"/>
    </source>
</evidence>
<dbReference type="EMBL" id="JAAVJL010000001">
    <property type="protein sequence ID" value="NMF56979.1"/>
    <property type="molecule type" value="Genomic_DNA"/>
</dbReference>
<proteinExistence type="predicted"/>
<reference evidence="2 3" key="1">
    <citation type="submission" date="2020-03" db="EMBL/GenBank/DDBJ databases">
        <title>Draft Genome Sequence of 2-Methylisoborneol Producing Pseudanabaena yagii Strain GIHE-NHR1 Isolated from North Han River in South Korea.</title>
        <authorList>
            <person name="Jeong J."/>
        </authorList>
    </citation>
    <scope>NUCLEOTIDE SEQUENCE [LARGE SCALE GENOMIC DNA]</scope>
    <source>
        <strain evidence="2 3">GIHE-NHR1</strain>
    </source>
</reference>
<dbReference type="InterPro" id="IPR049052">
    <property type="entry name" value="nSTAND1"/>
</dbReference>
<feature type="domain" description="Novel STAND NTPase 1" evidence="1">
    <location>
        <begin position="1"/>
        <end position="193"/>
    </location>
</feature>
<dbReference type="PANTHER" id="PTHR14136">
    <property type="entry name" value="BTB_POZ DOMAIN-CONTAINING PROTEIN KCTD9"/>
    <property type="match status" value="1"/>
</dbReference>
<evidence type="ECO:0000313" key="2">
    <source>
        <dbReference type="EMBL" id="NMF56979.1"/>
    </source>
</evidence>
<protein>
    <submittedName>
        <fullName evidence="2">Pentapeptide repeat-containing protein</fullName>
    </submittedName>
</protein>
<gene>
    <name evidence="2" type="ORF">HC246_02850</name>
</gene>
<dbReference type="Proteomes" id="UP000738376">
    <property type="component" value="Unassembled WGS sequence"/>
</dbReference>
<dbReference type="PANTHER" id="PTHR14136:SF17">
    <property type="entry name" value="BTB_POZ DOMAIN-CONTAINING PROTEIN KCTD9"/>
    <property type="match status" value="1"/>
</dbReference>
<sequence>MNLKEFQEAIQQPAKLEGLELEPGLIDRLLQDVGEEGQESRNLPLLEFALTKLWERQKNGRLTHQAYTDIHGVKGALVQHANQVYARLSRDQQQQASQLFTRLVRLGSGTEDTRKITTRSEIGDWELVTILANERLVMTGRDEQLQEDTVELIHEALIREWKLLEQWVSENRNLRQLIQTVEDARKVWLVGKKRENLLEGRLLKNAKQLLDNRIDIGISKGIQSFVRWSLLWRRLQIVALLLIPLLIVGMPIEYFSREDSVKQDYFRMEISSEQADREAVLNLAGGCWAEWQYPEMPSYLRERLFGNCRSLRAANLKKSYLQNLNLRGVDLHEADLSGSRLGGADLSGSELESANLSGSDLSITNLSGANLWGANLSNTGLFGTNLINASLISANLNNARLVGADLRGADLRGANFERVTFSCADTVYRAYPEFIVSKIKQCPNLKDIKWDKNTNWKGIEVWGTWDIVENIPPELKEQFKDK</sequence>
<keyword evidence="3" id="KW-1185">Reference proteome</keyword>
<dbReference type="SUPFAM" id="SSF141571">
    <property type="entry name" value="Pentapeptide repeat-like"/>
    <property type="match status" value="1"/>
</dbReference>
<dbReference type="InterPro" id="IPR051082">
    <property type="entry name" value="Pentapeptide-BTB/POZ_domain"/>
</dbReference>
<name>A0ABX1LQ70_9CYAN</name>